<dbReference type="EMBL" id="BAABDI010000014">
    <property type="protein sequence ID" value="GAA3977169.1"/>
    <property type="molecule type" value="Genomic_DNA"/>
</dbReference>
<protein>
    <submittedName>
        <fullName evidence="1">Uncharacterized protein</fullName>
    </submittedName>
</protein>
<name>A0ABP7Q6S8_9BACT</name>
<keyword evidence="2" id="KW-1185">Reference proteome</keyword>
<comment type="caution">
    <text evidence="1">The sequence shown here is derived from an EMBL/GenBank/DDBJ whole genome shotgun (WGS) entry which is preliminary data.</text>
</comment>
<reference evidence="2" key="1">
    <citation type="journal article" date="2019" name="Int. J. Syst. Evol. Microbiol.">
        <title>The Global Catalogue of Microorganisms (GCM) 10K type strain sequencing project: providing services to taxonomists for standard genome sequencing and annotation.</title>
        <authorList>
            <consortium name="The Broad Institute Genomics Platform"/>
            <consortium name="The Broad Institute Genome Sequencing Center for Infectious Disease"/>
            <person name="Wu L."/>
            <person name="Ma J."/>
        </authorList>
    </citation>
    <scope>NUCLEOTIDE SEQUENCE [LARGE SCALE GENOMIC DNA]</scope>
    <source>
        <strain evidence="2">JCM 17217</strain>
    </source>
</reference>
<evidence type="ECO:0000313" key="1">
    <source>
        <dbReference type="EMBL" id="GAA3977169.1"/>
    </source>
</evidence>
<accession>A0ABP7Q6S8</accession>
<proteinExistence type="predicted"/>
<evidence type="ECO:0000313" key="2">
    <source>
        <dbReference type="Proteomes" id="UP001501556"/>
    </source>
</evidence>
<dbReference type="Proteomes" id="UP001501556">
    <property type="component" value="Unassembled WGS sequence"/>
</dbReference>
<sequence length="117" mass="12603">MATDGGNRSEISIYMERSKLAKGVVGTYTLGTDFYLDLKQITGSSMCNNTIAQFSSQVAMRTLRITAYDAASKRITGSFEAKAIGQYNPATCPNTSASERGDVEITGEFKNVSTPLL</sequence>
<organism evidence="1 2">
    <name type="scientific">Hymenobacter antarcticus</name>
    <dbReference type="NCBI Taxonomy" id="486270"/>
    <lineage>
        <taxon>Bacteria</taxon>
        <taxon>Pseudomonadati</taxon>
        <taxon>Bacteroidota</taxon>
        <taxon>Cytophagia</taxon>
        <taxon>Cytophagales</taxon>
        <taxon>Hymenobacteraceae</taxon>
        <taxon>Hymenobacter</taxon>
    </lineage>
</organism>
<gene>
    <name evidence="1" type="ORF">GCM10022407_23150</name>
</gene>